<dbReference type="RefSeq" id="WP_347323631.1">
    <property type="nucleotide sequence ID" value="NZ_JBCGUH010000002.1"/>
</dbReference>
<keyword evidence="4" id="KW-1185">Reference proteome</keyword>
<dbReference type="InterPro" id="IPR051094">
    <property type="entry name" value="Diverse_Catalytic_Enzymes"/>
</dbReference>
<sequence length="402" mass="46026">MYNLPRDILLHQLDVPQSISIYFPAMTESLNEQRRLHEYMASFFNHNETVDTWVHSQEVADQAQQLARQYDQDVEIAVLGGWLHDISTVIPDEHKLELALQWNIEVVEAERQVPFLLHQKLSAWIAKNVFGRNDPALLSAICCHTTLKGHMRTMDKLLFIADKLSWASSDSAPYIALMRQAVERSLDDAIDVYVDYMFGEKGRLAVVHPWMQAARRTLEVEHYYRSLNTLSAPIIWGSVTASFQPIPELTTEQQALISNVSIVPMVGNKVVMIRLTDGRWELPGGTLEPGEWLLDGLRREVVEETGGTLLDYTVFGYFDCRSSSDTPYRPHIPHPQFIRLAGYGQVQLDGQPLNPLDGEQVEIVDVVSMEEAERRFRSTGRHDLADFYRMGYKVWQLDQAEK</sequence>
<dbReference type="Gene3D" id="1.10.3210.10">
    <property type="entry name" value="Hypothetical protein af1432"/>
    <property type="match status" value="1"/>
</dbReference>
<keyword evidence="1" id="KW-0378">Hydrolase</keyword>
<dbReference type="Proteomes" id="UP001597233">
    <property type="component" value="Unassembled WGS sequence"/>
</dbReference>
<evidence type="ECO:0000313" key="4">
    <source>
        <dbReference type="Proteomes" id="UP001597233"/>
    </source>
</evidence>
<dbReference type="Pfam" id="PF00293">
    <property type="entry name" value="NUDIX"/>
    <property type="match status" value="1"/>
</dbReference>
<proteinExistence type="predicted"/>
<dbReference type="InterPro" id="IPR000086">
    <property type="entry name" value="NUDIX_hydrolase_dom"/>
</dbReference>
<organism evidence="3 4">
    <name type="scientific">Paenibacillus wenxiniae</name>
    <dbReference type="NCBI Taxonomy" id="1636843"/>
    <lineage>
        <taxon>Bacteria</taxon>
        <taxon>Bacillati</taxon>
        <taxon>Bacillota</taxon>
        <taxon>Bacilli</taxon>
        <taxon>Bacillales</taxon>
        <taxon>Paenibacillaceae</taxon>
        <taxon>Paenibacillus</taxon>
    </lineage>
</organism>
<dbReference type="EMBL" id="JBHUEH010000032">
    <property type="protein sequence ID" value="MFD1888102.1"/>
    <property type="molecule type" value="Genomic_DNA"/>
</dbReference>
<dbReference type="PROSITE" id="PS00893">
    <property type="entry name" value="NUDIX_BOX"/>
    <property type="match status" value="1"/>
</dbReference>
<dbReference type="PANTHER" id="PTHR35795">
    <property type="entry name" value="SLR1885 PROTEIN"/>
    <property type="match status" value="1"/>
</dbReference>
<name>A0ABW4RP41_9BACL</name>
<dbReference type="PROSITE" id="PS51462">
    <property type="entry name" value="NUDIX"/>
    <property type="match status" value="1"/>
</dbReference>
<gene>
    <name evidence="3" type="ORF">ACFSC9_21695</name>
</gene>
<evidence type="ECO:0000256" key="1">
    <source>
        <dbReference type="ARBA" id="ARBA00022801"/>
    </source>
</evidence>
<evidence type="ECO:0000259" key="2">
    <source>
        <dbReference type="PROSITE" id="PS51462"/>
    </source>
</evidence>
<dbReference type="Gene3D" id="3.90.79.10">
    <property type="entry name" value="Nucleoside Triphosphate Pyrophosphohydrolase"/>
    <property type="match status" value="1"/>
</dbReference>
<dbReference type="CDD" id="cd02883">
    <property type="entry name" value="NUDIX_Hydrolase"/>
    <property type="match status" value="1"/>
</dbReference>
<accession>A0ABW4RP41</accession>
<reference evidence="4" key="1">
    <citation type="journal article" date="2019" name="Int. J. Syst. Evol. Microbiol.">
        <title>The Global Catalogue of Microorganisms (GCM) 10K type strain sequencing project: providing services to taxonomists for standard genome sequencing and annotation.</title>
        <authorList>
            <consortium name="The Broad Institute Genomics Platform"/>
            <consortium name="The Broad Institute Genome Sequencing Center for Infectious Disease"/>
            <person name="Wu L."/>
            <person name="Ma J."/>
        </authorList>
    </citation>
    <scope>NUCLEOTIDE SEQUENCE [LARGE SCALE GENOMIC DNA]</scope>
    <source>
        <strain evidence="4">CCUG 54950</strain>
    </source>
</reference>
<dbReference type="SUPFAM" id="SSF55811">
    <property type="entry name" value="Nudix"/>
    <property type="match status" value="1"/>
</dbReference>
<dbReference type="InterPro" id="IPR003607">
    <property type="entry name" value="HD/PDEase_dom"/>
</dbReference>
<feature type="domain" description="Nudix hydrolase" evidence="2">
    <location>
        <begin position="255"/>
        <end position="389"/>
    </location>
</feature>
<dbReference type="InterPro" id="IPR006674">
    <property type="entry name" value="HD_domain"/>
</dbReference>
<dbReference type="SUPFAM" id="SSF109604">
    <property type="entry name" value="HD-domain/PDEase-like"/>
    <property type="match status" value="1"/>
</dbReference>
<dbReference type="PANTHER" id="PTHR35795:SF1">
    <property type="entry name" value="BIS(5'-NUCLEOSYL)-TETRAPHOSPHATASE, SYMMETRICAL"/>
    <property type="match status" value="1"/>
</dbReference>
<dbReference type="Pfam" id="PF01966">
    <property type="entry name" value="HD"/>
    <property type="match status" value="1"/>
</dbReference>
<dbReference type="CDD" id="cd00077">
    <property type="entry name" value="HDc"/>
    <property type="match status" value="1"/>
</dbReference>
<dbReference type="InterPro" id="IPR020084">
    <property type="entry name" value="NUDIX_hydrolase_CS"/>
</dbReference>
<dbReference type="InterPro" id="IPR015797">
    <property type="entry name" value="NUDIX_hydrolase-like_dom_sf"/>
</dbReference>
<comment type="caution">
    <text evidence="3">The sequence shown here is derived from an EMBL/GenBank/DDBJ whole genome shotgun (WGS) entry which is preliminary data.</text>
</comment>
<protein>
    <submittedName>
        <fullName evidence="3">NUDIX domain-containing protein</fullName>
    </submittedName>
</protein>
<evidence type="ECO:0000313" key="3">
    <source>
        <dbReference type="EMBL" id="MFD1888102.1"/>
    </source>
</evidence>